<proteinExistence type="predicted"/>
<dbReference type="Proteomes" id="UP001156670">
    <property type="component" value="Unassembled WGS sequence"/>
</dbReference>
<keyword evidence="3" id="KW-1185">Reference proteome</keyword>
<dbReference type="EMBL" id="BSOB01000017">
    <property type="protein sequence ID" value="GLQ93210.1"/>
    <property type="molecule type" value="Genomic_DNA"/>
</dbReference>
<sequence length="282" mass="31149">MLSITCLLHWYNYAYDVAQGGEQRRIALSQIDAPIIYEMGCDDWYRSDQVKICAFGDAHAAHTALLLGDSIAGQWFPAISQLYDRLGWRLLVLTKSSCPMVDYPYFYARIGRIYTECAAWRNAALRKIDEIKPDVVIMSSDATPFFSPEEWVTGSTRVMRSLSKAATQVYVLRATPSLPFDGPDCLAEHASRPKWLLGNGSCSVLVSDATGNRIYAALEAAATQFANVHAVDMNSEICAASVCDAEQNGVVVFRDSKHMTATFVKSLEPELGKQLRADAPAM</sequence>
<comment type="caution">
    <text evidence="2">The sequence shown here is derived from an EMBL/GenBank/DDBJ whole genome shotgun (WGS) entry which is preliminary data.</text>
</comment>
<protein>
    <recommendedName>
        <fullName evidence="1">SGNH domain-containing protein</fullName>
    </recommendedName>
</protein>
<organism evidence="2 3">
    <name type="scientific">Dyella acidisoli</name>
    <dbReference type="NCBI Taxonomy" id="1867834"/>
    <lineage>
        <taxon>Bacteria</taxon>
        <taxon>Pseudomonadati</taxon>
        <taxon>Pseudomonadota</taxon>
        <taxon>Gammaproteobacteria</taxon>
        <taxon>Lysobacterales</taxon>
        <taxon>Rhodanobacteraceae</taxon>
        <taxon>Dyella</taxon>
    </lineage>
</organism>
<name>A0ABQ5XRT4_9GAMM</name>
<dbReference type="InterPro" id="IPR043968">
    <property type="entry name" value="SGNH"/>
</dbReference>
<dbReference type="Pfam" id="PF19040">
    <property type="entry name" value="SGNH"/>
    <property type="match status" value="1"/>
</dbReference>
<reference evidence="3" key="1">
    <citation type="journal article" date="2019" name="Int. J. Syst. Evol. Microbiol.">
        <title>The Global Catalogue of Microorganisms (GCM) 10K type strain sequencing project: providing services to taxonomists for standard genome sequencing and annotation.</title>
        <authorList>
            <consortium name="The Broad Institute Genomics Platform"/>
            <consortium name="The Broad Institute Genome Sequencing Center for Infectious Disease"/>
            <person name="Wu L."/>
            <person name="Ma J."/>
        </authorList>
    </citation>
    <scope>NUCLEOTIDE SEQUENCE [LARGE SCALE GENOMIC DNA]</scope>
    <source>
        <strain evidence="3">NBRC 111980</strain>
    </source>
</reference>
<accession>A0ABQ5XRT4</accession>
<evidence type="ECO:0000313" key="2">
    <source>
        <dbReference type="EMBL" id="GLQ93210.1"/>
    </source>
</evidence>
<evidence type="ECO:0000313" key="3">
    <source>
        <dbReference type="Proteomes" id="UP001156670"/>
    </source>
</evidence>
<feature type="domain" description="SGNH" evidence="1">
    <location>
        <begin position="49"/>
        <end position="271"/>
    </location>
</feature>
<dbReference type="SUPFAM" id="SSF52266">
    <property type="entry name" value="SGNH hydrolase"/>
    <property type="match status" value="1"/>
</dbReference>
<gene>
    <name evidence="2" type="ORF">GCM10007901_21610</name>
</gene>
<evidence type="ECO:0000259" key="1">
    <source>
        <dbReference type="Pfam" id="PF19040"/>
    </source>
</evidence>